<dbReference type="OrthoDB" id="12374at2157"/>
<sequence length="695" mass="75463">MALEFVPLAVAVLVAVALALSPYFAVTNRAITGLSLAAFDDLVRRHAASDHQLRQWLESAHVGTTYRVYTSRTYTYAVVSAVVGTIIGAYAIVGAVNVLRSTATIDRLPAGVQFVIWGPGELGAIGVVAVGLLSAATVGVVTAFGTYQVRRTLPRLTSDERERRIDNSLKRNVAFMFALSRSGMPFPEVLRVLANNRGVYGETANEIAVSVRDIDLFGTDLLSSIRRLRDRTPSRNLEDLAENLSSVLQSGQSLSTFLRGQYEHYKSEEEAQQQAFLELLGTLAEAYVTVFVAGPLLLITILVVIGLMMGDTLSFLRALVYLILPLATLGFVIYLDTITEDVSEAIPETVGGTNGERFSDVRIAPNVASEPRTDGGTTTLDANRYRLRTYRRVRPYLDRLRDPTRALTERPMAILWITVPIGLLWTLLQWWPHLRAGEFAIALYDDPLIQASLFVIGTFAITFEVANRRVKAIEAAIPDFLDRLASTNEAGMSIVESFGRVVSSELGSLSIELERTWADISWGGRVEYALTRLHRRVSTSAITRVVTLTTNAMAATNDIGQVLRIAADEAQATRRLERERRNEMVTYIVVVYVSFLVFLVIVVALELIFVPAIPTGTMGAGGTGPVAGGGIAGGVQQVTQADKDAYSLVFFHGALIQGLTSGFVAGQMGSGNIKAGAKHATALVSIAYVVFLVIG</sequence>
<accession>A0A0F7PB71</accession>
<evidence type="ECO:0000259" key="7">
    <source>
        <dbReference type="Pfam" id="PF00482"/>
    </source>
</evidence>
<feature type="domain" description="Type II secretion system protein GspF" evidence="7">
    <location>
        <begin position="480"/>
        <end position="604"/>
    </location>
</feature>
<feature type="transmembrane region" description="Helical" evidence="6">
    <location>
        <begin position="122"/>
        <end position="147"/>
    </location>
</feature>
<feature type="transmembrane region" description="Helical" evidence="6">
    <location>
        <begin position="315"/>
        <end position="335"/>
    </location>
</feature>
<feature type="transmembrane region" description="Helical" evidence="6">
    <location>
        <begin position="286"/>
        <end position="309"/>
    </location>
</feature>
<keyword evidence="4 6" id="KW-1133">Transmembrane helix</keyword>
<evidence type="ECO:0000256" key="4">
    <source>
        <dbReference type="ARBA" id="ARBA00022989"/>
    </source>
</evidence>
<evidence type="ECO:0000313" key="8">
    <source>
        <dbReference type="EMBL" id="AKH97967.1"/>
    </source>
</evidence>
<dbReference type="KEGG" id="hsu:HLASF_1488"/>
<dbReference type="HOGENOM" id="CLU_017646_0_0_2"/>
<evidence type="ECO:0000313" key="11">
    <source>
        <dbReference type="Proteomes" id="UP000069906"/>
    </source>
</evidence>
<keyword evidence="11" id="KW-1185">Reference proteome</keyword>
<gene>
    <name evidence="9" type="ORF">HLASA_1475</name>
    <name evidence="8" type="ORF">HLASF_1488</name>
</gene>
<organism evidence="8 11">
    <name type="scientific">Halanaeroarchaeum sulfurireducens</name>
    <dbReference type="NCBI Taxonomy" id="1604004"/>
    <lineage>
        <taxon>Archaea</taxon>
        <taxon>Methanobacteriati</taxon>
        <taxon>Methanobacteriota</taxon>
        <taxon>Stenosarchaea group</taxon>
        <taxon>Halobacteria</taxon>
        <taxon>Halobacteriales</taxon>
        <taxon>Halobacteriaceae</taxon>
        <taxon>Halanaeroarchaeum</taxon>
    </lineage>
</organism>
<dbReference type="Pfam" id="PF00482">
    <property type="entry name" value="T2SSF"/>
    <property type="match status" value="2"/>
</dbReference>
<dbReference type="Proteomes" id="UP000069906">
    <property type="component" value="Chromosome"/>
</dbReference>
<proteinExistence type="predicted"/>
<dbReference type="RefSeq" id="WP_079977809.1">
    <property type="nucleotide sequence ID" value="NZ_CP008874.1"/>
</dbReference>
<dbReference type="Proteomes" id="UP000060390">
    <property type="component" value="Chromosome"/>
</dbReference>
<feature type="transmembrane region" description="Helical" evidence="6">
    <location>
        <begin position="411"/>
        <end position="428"/>
    </location>
</feature>
<feature type="transmembrane region" description="Helical" evidence="6">
    <location>
        <begin position="645"/>
        <end position="665"/>
    </location>
</feature>
<dbReference type="EMBL" id="CP008874">
    <property type="protein sequence ID" value="AKH97967.1"/>
    <property type="molecule type" value="Genomic_DNA"/>
</dbReference>
<dbReference type="AlphaFoldDB" id="A0A0F7PB71"/>
<dbReference type="GeneID" id="26010818"/>
<comment type="subcellular location">
    <subcellularLocation>
        <location evidence="1">Cell membrane</location>
        <topology evidence="1">Multi-pass membrane protein</topology>
    </subcellularLocation>
</comment>
<dbReference type="InterPro" id="IPR056569">
    <property type="entry name" value="ArlJ-like"/>
</dbReference>
<keyword evidence="3 6" id="KW-0812">Transmembrane</keyword>
<dbReference type="InterPro" id="IPR018076">
    <property type="entry name" value="T2SS_GspF_dom"/>
</dbReference>
<feature type="transmembrane region" description="Helical" evidence="6">
    <location>
        <begin position="677"/>
        <end position="694"/>
    </location>
</feature>
<dbReference type="KEGG" id="hsf:HLASA_1475"/>
<feature type="transmembrane region" description="Helical" evidence="6">
    <location>
        <begin position="448"/>
        <end position="466"/>
    </location>
</feature>
<dbReference type="STRING" id="1604004.HLASA_1475"/>
<keyword evidence="5 6" id="KW-0472">Membrane</keyword>
<dbReference type="PATRIC" id="fig|1604004.4.peg.1553"/>
<dbReference type="GO" id="GO:0005886">
    <property type="term" value="C:plasma membrane"/>
    <property type="evidence" value="ECO:0007669"/>
    <property type="project" value="UniProtKB-SubCell"/>
</dbReference>
<feature type="domain" description="Type II secretion system protein GspF" evidence="7">
    <location>
        <begin position="176"/>
        <end position="301"/>
    </location>
</feature>
<evidence type="ECO:0000256" key="6">
    <source>
        <dbReference type="SAM" id="Phobius"/>
    </source>
</evidence>
<feature type="transmembrane region" description="Helical" evidence="6">
    <location>
        <begin position="74"/>
        <end position="93"/>
    </location>
</feature>
<feature type="transmembrane region" description="Helical" evidence="6">
    <location>
        <begin position="6"/>
        <end position="26"/>
    </location>
</feature>
<evidence type="ECO:0000313" key="10">
    <source>
        <dbReference type="Proteomes" id="UP000060390"/>
    </source>
</evidence>
<evidence type="ECO:0000256" key="5">
    <source>
        <dbReference type="ARBA" id="ARBA00023136"/>
    </source>
</evidence>
<name>A0A0F7PB71_9EURY</name>
<evidence type="ECO:0000256" key="2">
    <source>
        <dbReference type="ARBA" id="ARBA00022475"/>
    </source>
</evidence>
<reference evidence="9 10" key="3">
    <citation type="journal article" date="2016" name="Stand. Genomic Sci.">
        <title>Complete genome sequence of 'Halanaeroarchaeum sulfurireducens' M27-SA2, a sulfur-reducing and acetate-oxidizing haloarchaeon from the deep-sea hypersaline anoxic lake Medee.</title>
        <authorList>
            <person name="Messina E."/>
            <person name="Sorokin D.Y."/>
            <person name="Kublanov I.V."/>
            <person name="Toshchakov S."/>
            <person name="Lopatina A."/>
            <person name="Arcadi E."/>
            <person name="Smedile F."/>
            <person name="La Spada G."/>
            <person name="La Cono V."/>
            <person name="Yakimov M.M."/>
        </authorList>
    </citation>
    <scope>NUCLEOTIDE SEQUENCE [LARGE SCALE GENOMIC DNA]</scope>
    <source>
        <strain evidence="9 10">M27-SA2</strain>
    </source>
</reference>
<evidence type="ECO:0000256" key="3">
    <source>
        <dbReference type="ARBA" id="ARBA00022692"/>
    </source>
</evidence>
<protein>
    <submittedName>
        <fullName evidence="8">Type II secretion system protein F</fullName>
    </submittedName>
</protein>
<reference evidence="8 11" key="1">
    <citation type="journal article" date="2015" name="ISME J.">
        <title>Elemental sulfur and acetate can support life of a novel strictly anaerobic haloarchaeon.</title>
        <authorList>
            <person name="Sorokin D.Y."/>
            <person name="Kublanov I.V."/>
            <person name="Gavrilov S.N."/>
            <person name="Rojo D."/>
            <person name="Roman P."/>
            <person name="Golyshin P.N."/>
            <person name="Slepak V.Z."/>
            <person name="Smedile F."/>
            <person name="Ferrer M."/>
            <person name="Messina E."/>
            <person name="La Cono V."/>
            <person name="Yakimov M.M."/>
        </authorList>
    </citation>
    <scope>NUCLEOTIDE SEQUENCE [LARGE SCALE GENOMIC DNA]</scope>
    <source>
        <strain evidence="8 11">HSR2</strain>
    </source>
</reference>
<feature type="transmembrane region" description="Helical" evidence="6">
    <location>
        <begin position="584"/>
        <end position="609"/>
    </location>
</feature>
<dbReference type="PANTHER" id="PTHR35402">
    <property type="entry name" value="INTEGRAL MEMBRANE PROTEIN-RELATED"/>
    <property type="match status" value="1"/>
</dbReference>
<evidence type="ECO:0000256" key="1">
    <source>
        <dbReference type="ARBA" id="ARBA00004651"/>
    </source>
</evidence>
<evidence type="ECO:0000313" key="9">
    <source>
        <dbReference type="EMBL" id="ALG82361.1"/>
    </source>
</evidence>
<reference evidence="10" key="2">
    <citation type="submission" date="2015-05" db="EMBL/GenBank/DDBJ databases">
        <title>Complete genome sequence of Halanaeroarchaeum sulfurireducens type strain M27-SA2, a sulfate-reducer haloarchaeon from marine anoxic lake Medee.</title>
        <authorList>
            <person name="Messina E."/>
            <person name="Kublanov I.V."/>
            <person name="Toshchakov S."/>
            <person name="Arcadi E."/>
            <person name="La Spada G."/>
            <person name="La Cono V."/>
            <person name="Yakimov M.M."/>
        </authorList>
    </citation>
    <scope>NUCLEOTIDE SEQUENCE [LARGE SCALE GENOMIC DNA]</scope>
    <source>
        <strain evidence="10">M27-SA2</strain>
    </source>
</reference>
<dbReference type="EMBL" id="CP011564">
    <property type="protein sequence ID" value="ALG82361.1"/>
    <property type="molecule type" value="Genomic_DNA"/>
</dbReference>
<keyword evidence="2" id="KW-1003">Cell membrane</keyword>
<dbReference type="PANTHER" id="PTHR35402:SF1">
    <property type="entry name" value="TYPE II SECRETION SYSTEM PROTEIN GSPF DOMAIN-CONTAINING PROTEIN"/>
    <property type="match status" value="1"/>
</dbReference>